<evidence type="ECO:0008006" key="3">
    <source>
        <dbReference type="Google" id="ProtNLM"/>
    </source>
</evidence>
<comment type="caution">
    <text evidence="1">The sequence shown here is derived from an EMBL/GenBank/DDBJ whole genome shotgun (WGS) entry which is preliminary data.</text>
</comment>
<dbReference type="EMBL" id="BOMB01000034">
    <property type="protein sequence ID" value="GID14902.1"/>
    <property type="molecule type" value="Genomic_DNA"/>
</dbReference>
<organism evidence="1 2">
    <name type="scientific">Actinocatenispora rupis</name>
    <dbReference type="NCBI Taxonomy" id="519421"/>
    <lineage>
        <taxon>Bacteria</taxon>
        <taxon>Bacillati</taxon>
        <taxon>Actinomycetota</taxon>
        <taxon>Actinomycetes</taxon>
        <taxon>Micromonosporales</taxon>
        <taxon>Micromonosporaceae</taxon>
        <taxon>Actinocatenispora</taxon>
    </lineage>
</organism>
<dbReference type="AlphaFoldDB" id="A0A8J3NF67"/>
<gene>
    <name evidence="1" type="ORF">Aru02nite_57910</name>
</gene>
<dbReference type="Proteomes" id="UP000612808">
    <property type="component" value="Unassembled WGS sequence"/>
</dbReference>
<keyword evidence="2" id="KW-1185">Reference proteome</keyword>
<accession>A0A8J3NF67</accession>
<evidence type="ECO:0000313" key="1">
    <source>
        <dbReference type="EMBL" id="GID14902.1"/>
    </source>
</evidence>
<sequence>MTGSAELASQDPRSVHVENHREALAWELLRNASPVPFPLLARAAEVPPATAAWLLDGFASRGWIARRLPVGPAPRNDLDEVALTAAGRAAVRAQFGAPPIPPPGISRRLPSWRRFRRCQEW</sequence>
<protein>
    <recommendedName>
        <fullName evidence="3">Winged helix DNA-binding domain-containing protein</fullName>
    </recommendedName>
</protein>
<name>A0A8J3NF67_9ACTN</name>
<evidence type="ECO:0000313" key="2">
    <source>
        <dbReference type="Proteomes" id="UP000612808"/>
    </source>
</evidence>
<proteinExistence type="predicted"/>
<reference evidence="1" key="1">
    <citation type="submission" date="2021-01" db="EMBL/GenBank/DDBJ databases">
        <title>Whole genome shotgun sequence of Actinocatenispora rupis NBRC 107355.</title>
        <authorList>
            <person name="Komaki H."/>
            <person name="Tamura T."/>
        </authorList>
    </citation>
    <scope>NUCLEOTIDE SEQUENCE</scope>
    <source>
        <strain evidence="1">NBRC 107355</strain>
    </source>
</reference>